<dbReference type="AlphaFoldDB" id="Q639G2"/>
<organism evidence="3 4">
    <name type="scientific">Bacillus cereus (strain ZK / E33L)</name>
    <dbReference type="NCBI Taxonomy" id="288681"/>
    <lineage>
        <taxon>Bacteria</taxon>
        <taxon>Bacillati</taxon>
        <taxon>Bacillota</taxon>
        <taxon>Bacilli</taxon>
        <taxon>Bacillales</taxon>
        <taxon>Bacillaceae</taxon>
        <taxon>Bacillus</taxon>
        <taxon>Bacillus cereus group</taxon>
    </lineage>
</organism>
<keyword evidence="2" id="KW-0812">Transmembrane</keyword>
<evidence type="ECO:0000256" key="1">
    <source>
        <dbReference type="SAM" id="MobiDB-lite"/>
    </source>
</evidence>
<accession>Q639G2</accession>
<proteinExistence type="predicted"/>
<dbReference type="Proteomes" id="UP000002612">
    <property type="component" value="Chromosome"/>
</dbReference>
<evidence type="ECO:0000256" key="2">
    <source>
        <dbReference type="SAM" id="Phobius"/>
    </source>
</evidence>
<keyword evidence="2" id="KW-0472">Membrane</keyword>
<evidence type="ECO:0000313" key="3">
    <source>
        <dbReference type="EMBL" id="AAU17392.1"/>
    </source>
</evidence>
<name>Q639G2_BACCZ</name>
<reference evidence="4" key="1">
    <citation type="journal article" date="2006" name="J. Bacteriol.">
        <title>Pathogenomic sequence analysis of Bacillus cereus and Bacillus thuringiensis isolates closely related to Bacillus anthracis.</title>
        <authorList>
            <person name="Han C.S."/>
            <person name="Xie G."/>
            <person name="Challacombe J.F."/>
            <person name="Altherr M.R."/>
            <person name="Bhotika S.S."/>
            <person name="Brown N."/>
            <person name="Bruce D."/>
            <person name="Campbell C.S."/>
            <person name="Campbell M.L."/>
            <person name="Chen J."/>
            <person name="Chertkov O."/>
            <person name="Cleland C."/>
            <person name="Dimitrijevic M."/>
            <person name="Doggett N.A."/>
            <person name="Fawcett J.J."/>
            <person name="Glavina T."/>
            <person name="Goodwin L.A."/>
            <person name="Green L.D."/>
            <person name="Hill K.K."/>
            <person name="Hitchcock P."/>
            <person name="Jackson P.J."/>
            <person name="Keim P."/>
            <person name="Kewalramani A.R."/>
            <person name="Longmire J."/>
            <person name="Lucas S."/>
            <person name="Malfatti S."/>
            <person name="McMurry K."/>
            <person name="Meincke L.J."/>
            <person name="Misra M."/>
            <person name="Moseman B.L."/>
            <person name="Mundt M."/>
            <person name="Munk A.C."/>
            <person name="Okinaka R.T."/>
            <person name="Parson-Quintana B."/>
            <person name="Reilly L.P."/>
            <person name="Richardson P."/>
            <person name="Robinson D.L."/>
            <person name="Rubin E."/>
            <person name="Saunders E."/>
            <person name="Tapia R."/>
            <person name="Tesmer J.G."/>
            <person name="Thayer N."/>
            <person name="Thompson L.S."/>
            <person name="Tice H."/>
            <person name="Ticknor L.O."/>
            <person name="Wills P.L."/>
            <person name="Brettin T.S."/>
            <person name="Gilna P."/>
        </authorList>
    </citation>
    <scope>NUCLEOTIDE SEQUENCE [LARGE SCALE GENOMIC DNA]</scope>
    <source>
        <strain evidence="4">ZK / E33L</strain>
    </source>
</reference>
<keyword evidence="2" id="KW-1133">Transmembrane helix</keyword>
<gene>
    <name evidence="3" type="ordered locus">BCE33L2868</name>
</gene>
<dbReference type="RefSeq" id="WP_000683239.1">
    <property type="nucleotide sequence ID" value="NC_006274.1"/>
</dbReference>
<dbReference type="PATRIC" id="fig|288681.22.peg.2585"/>
<evidence type="ECO:0000313" key="4">
    <source>
        <dbReference type="Proteomes" id="UP000002612"/>
    </source>
</evidence>
<feature type="region of interest" description="Disordered" evidence="1">
    <location>
        <begin position="89"/>
        <end position="137"/>
    </location>
</feature>
<dbReference type="EMBL" id="CP000001">
    <property type="protein sequence ID" value="AAU17392.1"/>
    <property type="molecule type" value="Genomic_DNA"/>
</dbReference>
<dbReference type="KEGG" id="bcz:BCE33L2868"/>
<sequence length="137" mass="15549">MKHTIFKYTVIGITTGVIVSLLKKENRKAIQTTGKNVKDKLQEGNIKETLEKVTETSKQFSVTAANVAKQTLPQLLTATPVVISTIKDLTENENNKKKKDEKDYEKNENSKEIDGEKTKNEKKYEKKYVKEGKEESA</sequence>
<feature type="transmembrane region" description="Helical" evidence="2">
    <location>
        <begin position="6"/>
        <end position="22"/>
    </location>
</feature>
<protein>
    <recommendedName>
        <fullName evidence="5">Peptidase U61</fullName>
    </recommendedName>
</protein>
<evidence type="ECO:0008006" key="5">
    <source>
        <dbReference type="Google" id="ProtNLM"/>
    </source>
</evidence>